<dbReference type="InterPro" id="IPR018629">
    <property type="entry name" value="XK-rel"/>
</dbReference>
<evidence type="ECO:0000256" key="7">
    <source>
        <dbReference type="RuleBase" id="RU910716"/>
    </source>
</evidence>
<dbReference type="Proteomes" id="UP000663879">
    <property type="component" value="Unassembled WGS sequence"/>
</dbReference>
<feature type="compositionally biased region" description="Low complexity" evidence="8">
    <location>
        <begin position="714"/>
        <end position="725"/>
    </location>
</feature>
<name>A0A813M6K1_9BILA</name>
<feature type="transmembrane region" description="Helical" evidence="7">
    <location>
        <begin position="286"/>
        <end position="310"/>
    </location>
</feature>
<feature type="transmembrane region" description="Helical" evidence="7">
    <location>
        <begin position="527"/>
        <end position="544"/>
    </location>
</feature>
<protein>
    <recommendedName>
        <fullName evidence="7">XK-related protein</fullName>
    </recommendedName>
</protein>
<gene>
    <name evidence="9" type="ORF">OXX778_LOCUS1226</name>
</gene>
<feature type="region of interest" description="Disordered" evidence="8">
    <location>
        <begin position="162"/>
        <end position="181"/>
    </location>
</feature>
<keyword evidence="10" id="KW-1185">Reference proteome</keyword>
<keyword evidence="4 7" id="KW-0812">Transmembrane</keyword>
<accession>A0A813M6K1</accession>
<dbReference type="AlphaFoldDB" id="A0A813M6K1"/>
<evidence type="ECO:0000256" key="8">
    <source>
        <dbReference type="SAM" id="MobiDB-lite"/>
    </source>
</evidence>
<evidence type="ECO:0000313" key="10">
    <source>
        <dbReference type="Proteomes" id="UP000663879"/>
    </source>
</evidence>
<evidence type="ECO:0000256" key="3">
    <source>
        <dbReference type="ARBA" id="ARBA00022475"/>
    </source>
</evidence>
<proteinExistence type="inferred from homology"/>
<comment type="subcellular location">
    <subcellularLocation>
        <location evidence="1">Cell membrane</location>
        <topology evidence="1">Multi-pass membrane protein</topology>
    </subcellularLocation>
    <subcellularLocation>
        <location evidence="7">Membrane</location>
        <topology evidence="7">Multi-pass membrane protein</topology>
    </subcellularLocation>
</comment>
<sequence length="922" mass="107257">MINNELETKSNFKNNKKEDEEEKESFKTAISASLTSIKPTSTLEPINESKILDEIGSTLGRKTLSPRLSNVNYRHNRSRSDSLRQLTDKFRSFSIDIVRSIENAHEMADLKHSNFSAATQTAAANAALCHHNLLYDYPIQNESKTESQDDFNENYTCSKTSYKSSQTFDSNSETESAQGSNKIHDVPLDEINIKDQEDVKRVNFENNQNVNINNSNNNVDTSDQVDFSTRKRFIIKDGTKKSIPDDIHISILEVFIYLWGVITFFADLISDIILGFDYYHSSRIWLAIMTMMFVIVPNFTLSLFSLSWYIDKYVSEKKIQEQKFKHSNNAQESHLPNTPCQSITFWIMTVLFVMFQLDLVWKYIQGFIYTLKGWACRSIFHNLKWEKYYIEKQIKCDTDIGMLRLIDVFLDSGPQVLLQLYVITTQNLNEIGSAKIVVFTFKDFQTTSTEIKQLISILSSLFSMGYALAGYHRCLRNQQFIFSLETNKPLPRPMRWISTIMQFIWYLILIAPRVLSMALFASTFRSWFFMIIFTHWLIMYFWILRLKTNYCITSEEVYSAREQIFEKFYDLVCSFIYIFVYFNLKAGPTRYRYLIYYIIYYCENILFCTCYFLFSKEQNFAYKLSLLLIVVFGFWIAITFQIVYYLHCHPSHKIQVCVRESNKFYFIHKKMLKATDFYDLSESYLANEENFKNSKDDNQKQIVTVNEKNDSGKTSSSSSSITNENENSASTLKLITTLQNGEILPKQKDKNKIFKNKFTKFINLYSSTDTNFTSESKNNQVIEVKRSSPNDSDQKSSNTLFLETQQSQSPVLNSDNSCSSLSIYSKKSSLKSFKSVKSLFKSDCNQLMNSNSSSVGLDKFKNNNKKSIFFSITEINRPMVDLKEVLDSQELYDNISYGDKSKKCTVVRSKSSCSFKKKEAFL</sequence>
<dbReference type="GO" id="GO:0070782">
    <property type="term" value="P:phosphatidylserine exposure on apoptotic cell surface"/>
    <property type="evidence" value="ECO:0007669"/>
    <property type="project" value="TreeGrafter"/>
</dbReference>
<feature type="compositionally biased region" description="Basic and acidic residues" evidence="8">
    <location>
        <begin position="1"/>
        <end position="18"/>
    </location>
</feature>
<evidence type="ECO:0000256" key="5">
    <source>
        <dbReference type="ARBA" id="ARBA00022989"/>
    </source>
</evidence>
<feature type="region of interest" description="Disordered" evidence="8">
    <location>
        <begin position="1"/>
        <end position="27"/>
    </location>
</feature>
<feature type="transmembrane region" description="Helical" evidence="7">
    <location>
        <begin position="254"/>
        <end position="274"/>
    </location>
</feature>
<feature type="transmembrane region" description="Helical" evidence="7">
    <location>
        <begin position="503"/>
        <end position="521"/>
    </location>
</feature>
<dbReference type="PANTHER" id="PTHR16024:SF6">
    <property type="entry name" value="XK-RELATED PROTEIN"/>
    <property type="match status" value="1"/>
</dbReference>
<dbReference type="OrthoDB" id="6356248at2759"/>
<keyword evidence="6 7" id="KW-0472">Membrane</keyword>
<dbReference type="GO" id="GO:0043652">
    <property type="term" value="P:engulfment of apoptotic cell"/>
    <property type="evidence" value="ECO:0007669"/>
    <property type="project" value="TreeGrafter"/>
</dbReference>
<dbReference type="Pfam" id="PF09815">
    <property type="entry name" value="XK-related"/>
    <property type="match status" value="1"/>
</dbReference>
<evidence type="ECO:0000256" key="2">
    <source>
        <dbReference type="ARBA" id="ARBA00008789"/>
    </source>
</evidence>
<feature type="transmembrane region" description="Helical" evidence="7">
    <location>
        <begin position="626"/>
        <end position="647"/>
    </location>
</feature>
<feature type="transmembrane region" description="Helical" evidence="7">
    <location>
        <begin position="564"/>
        <end position="582"/>
    </location>
</feature>
<dbReference type="GO" id="GO:0005886">
    <property type="term" value="C:plasma membrane"/>
    <property type="evidence" value="ECO:0007669"/>
    <property type="project" value="UniProtKB-SubCell"/>
</dbReference>
<organism evidence="9 10">
    <name type="scientific">Brachionus calyciflorus</name>
    <dbReference type="NCBI Taxonomy" id="104777"/>
    <lineage>
        <taxon>Eukaryota</taxon>
        <taxon>Metazoa</taxon>
        <taxon>Spiralia</taxon>
        <taxon>Gnathifera</taxon>
        <taxon>Rotifera</taxon>
        <taxon>Eurotatoria</taxon>
        <taxon>Monogononta</taxon>
        <taxon>Pseudotrocha</taxon>
        <taxon>Ploima</taxon>
        <taxon>Brachionidae</taxon>
        <taxon>Brachionus</taxon>
    </lineage>
</organism>
<comment type="caution">
    <text evidence="9">The sequence shown here is derived from an EMBL/GenBank/DDBJ whole genome shotgun (WGS) entry which is preliminary data.</text>
</comment>
<comment type="similarity">
    <text evidence="2 7">Belongs to the XK family.</text>
</comment>
<dbReference type="GO" id="GO:1902742">
    <property type="term" value="P:apoptotic process involved in development"/>
    <property type="evidence" value="ECO:0007669"/>
    <property type="project" value="TreeGrafter"/>
</dbReference>
<evidence type="ECO:0000256" key="4">
    <source>
        <dbReference type="ARBA" id="ARBA00022692"/>
    </source>
</evidence>
<reference evidence="9" key="1">
    <citation type="submission" date="2021-02" db="EMBL/GenBank/DDBJ databases">
        <authorList>
            <person name="Nowell W R."/>
        </authorList>
    </citation>
    <scope>NUCLEOTIDE SEQUENCE</scope>
    <source>
        <strain evidence="9">Ploen Becks lab</strain>
    </source>
</reference>
<evidence type="ECO:0000313" key="9">
    <source>
        <dbReference type="EMBL" id="CAF0712513.1"/>
    </source>
</evidence>
<dbReference type="EMBL" id="CAJNOC010000074">
    <property type="protein sequence ID" value="CAF0712513.1"/>
    <property type="molecule type" value="Genomic_DNA"/>
</dbReference>
<keyword evidence="5 7" id="KW-1133">Transmembrane helix</keyword>
<feature type="region of interest" description="Disordered" evidence="8">
    <location>
        <begin position="697"/>
        <end position="725"/>
    </location>
</feature>
<dbReference type="InterPro" id="IPR050895">
    <property type="entry name" value="XK-related_scramblase"/>
</dbReference>
<evidence type="ECO:0000256" key="6">
    <source>
        <dbReference type="ARBA" id="ARBA00023136"/>
    </source>
</evidence>
<feature type="transmembrane region" description="Helical" evidence="7">
    <location>
        <begin position="594"/>
        <end position="614"/>
    </location>
</feature>
<keyword evidence="3" id="KW-1003">Cell membrane</keyword>
<evidence type="ECO:0000256" key="1">
    <source>
        <dbReference type="ARBA" id="ARBA00004651"/>
    </source>
</evidence>
<dbReference type="PANTHER" id="PTHR16024">
    <property type="entry name" value="XK-RELATED PROTEIN"/>
    <property type="match status" value="1"/>
</dbReference>